<sequence>MTCIIAIGTILIFTSIVTLIIIFILGIFLGPMLKKHDPMAYKRLFVFFMPFSGVLLYSYAYSKSNIKIFPLRLKRVLTALKYLIPYLMISFVLGCICFLIANGTSQVLNS</sequence>
<dbReference type="EMBL" id="FSSB01000013">
    <property type="protein sequence ID" value="SIO94431.1"/>
    <property type="molecule type" value="Genomic_DNA"/>
</dbReference>
<evidence type="ECO:0000313" key="3">
    <source>
        <dbReference type="Proteomes" id="UP000184774"/>
    </source>
</evidence>
<keyword evidence="1" id="KW-0812">Transmembrane</keyword>
<feature type="transmembrane region" description="Helical" evidence="1">
    <location>
        <begin position="6"/>
        <end position="32"/>
    </location>
</feature>
<keyword evidence="1" id="KW-0472">Membrane</keyword>
<accession>A0A1N6M4Q4</accession>
<evidence type="ECO:0000313" key="2">
    <source>
        <dbReference type="EMBL" id="SIO94431.1"/>
    </source>
</evidence>
<organism evidence="2 3">
    <name type="scientific">Vibrio spartinae</name>
    <dbReference type="NCBI Taxonomy" id="1918945"/>
    <lineage>
        <taxon>Bacteria</taxon>
        <taxon>Pseudomonadati</taxon>
        <taxon>Pseudomonadota</taxon>
        <taxon>Gammaproteobacteria</taxon>
        <taxon>Vibrionales</taxon>
        <taxon>Vibrionaceae</taxon>
        <taxon>Vibrio</taxon>
    </lineage>
</organism>
<feature type="transmembrane region" description="Helical" evidence="1">
    <location>
        <begin position="44"/>
        <end position="62"/>
    </location>
</feature>
<proteinExistence type="predicted"/>
<gene>
    <name evidence="2" type="ORF">VSP9026_02132</name>
</gene>
<evidence type="ECO:0000256" key="1">
    <source>
        <dbReference type="SAM" id="Phobius"/>
    </source>
</evidence>
<name>A0A1N6M4Q4_9VIBR</name>
<dbReference type="Proteomes" id="UP000184774">
    <property type="component" value="Unassembled WGS sequence"/>
</dbReference>
<protein>
    <submittedName>
        <fullName evidence="2">Uncharacterized protein</fullName>
    </submittedName>
</protein>
<keyword evidence="1" id="KW-1133">Transmembrane helix</keyword>
<dbReference type="AlphaFoldDB" id="A0A1N6M4Q4"/>
<feature type="transmembrane region" description="Helical" evidence="1">
    <location>
        <begin position="82"/>
        <end position="101"/>
    </location>
</feature>
<reference evidence="2 3" key="1">
    <citation type="submission" date="2016-12" db="EMBL/GenBank/DDBJ databases">
        <authorList>
            <person name="Song W.-J."/>
            <person name="Kurnit D.M."/>
        </authorList>
    </citation>
    <scope>NUCLEOTIDE SEQUENCE [LARGE SCALE GENOMIC DNA]</scope>
    <source>
        <strain evidence="2 3">CECT 9026</strain>
    </source>
</reference>